<dbReference type="STRING" id="244447.ENSCSEP00000032544"/>
<dbReference type="PANTHER" id="PTHR14435:SF2">
    <property type="entry name" value="ZINC FINGER PROTEIN 106"/>
    <property type="match status" value="1"/>
</dbReference>
<dbReference type="GO" id="GO:0008286">
    <property type="term" value="P:insulin receptor signaling pathway"/>
    <property type="evidence" value="ECO:0007669"/>
    <property type="project" value="TreeGrafter"/>
</dbReference>
<dbReference type="Proteomes" id="UP000265120">
    <property type="component" value="Chromosome 7"/>
</dbReference>
<dbReference type="InterPro" id="IPR015943">
    <property type="entry name" value="WD40/YVTN_repeat-like_dom_sf"/>
</dbReference>
<feature type="compositionally biased region" description="Polar residues" evidence="1">
    <location>
        <begin position="396"/>
        <end position="405"/>
    </location>
</feature>
<dbReference type="Gene3D" id="2.130.10.10">
    <property type="entry name" value="YVTN repeat-like/Quinoprotein amine dehydrogenase"/>
    <property type="match status" value="2"/>
</dbReference>
<dbReference type="GeneTree" id="ENSGT00940000157336"/>
<accession>A0A3P8X0L4</accession>
<dbReference type="SUPFAM" id="SSF50978">
    <property type="entry name" value="WD40 repeat-like"/>
    <property type="match status" value="1"/>
</dbReference>
<feature type="region of interest" description="Disordered" evidence="1">
    <location>
        <begin position="325"/>
        <end position="367"/>
    </location>
</feature>
<reference evidence="3" key="3">
    <citation type="submission" date="2025-09" db="UniProtKB">
        <authorList>
            <consortium name="Ensembl"/>
        </authorList>
    </citation>
    <scope>IDENTIFICATION</scope>
</reference>
<feature type="region of interest" description="Disordered" evidence="1">
    <location>
        <begin position="387"/>
        <end position="407"/>
    </location>
</feature>
<proteinExistence type="predicted"/>
<feature type="region of interest" description="Disordered" evidence="1">
    <location>
        <begin position="241"/>
        <end position="311"/>
    </location>
</feature>
<dbReference type="SMART" id="SM00355">
    <property type="entry name" value="ZnF_C2H2"/>
    <property type="match status" value="3"/>
</dbReference>
<dbReference type="SMART" id="SM00564">
    <property type="entry name" value="PQQ"/>
    <property type="match status" value="3"/>
</dbReference>
<evidence type="ECO:0000313" key="4">
    <source>
        <dbReference type="Proteomes" id="UP000265120"/>
    </source>
</evidence>
<dbReference type="InterPro" id="IPR001680">
    <property type="entry name" value="WD40_rpt"/>
</dbReference>
<dbReference type="InterPro" id="IPR013087">
    <property type="entry name" value="Znf_C2H2_type"/>
</dbReference>
<dbReference type="GO" id="GO:0005829">
    <property type="term" value="C:cytosol"/>
    <property type="evidence" value="ECO:0007669"/>
    <property type="project" value="TreeGrafter"/>
</dbReference>
<feature type="region of interest" description="Disordered" evidence="1">
    <location>
        <begin position="818"/>
        <end position="887"/>
    </location>
</feature>
<protein>
    <submittedName>
        <fullName evidence="3">Zinc finger protein 106-like</fullName>
    </submittedName>
</protein>
<dbReference type="SMART" id="SM00320">
    <property type="entry name" value="WD40"/>
    <property type="match status" value="6"/>
</dbReference>
<dbReference type="GO" id="GO:0016020">
    <property type="term" value="C:membrane"/>
    <property type="evidence" value="ECO:0007669"/>
    <property type="project" value="TreeGrafter"/>
</dbReference>
<dbReference type="GO" id="GO:0003723">
    <property type="term" value="F:RNA binding"/>
    <property type="evidence" value="ECO:0007669"/>
    <property type="project" value="InterPro"/>
</dbReference>
<dbReference type="PANTHER" id="PTHR14435">
    <property type="entry name" value="ZINC FINGER PROTEIN 106"/>
    <property type="match status" value="1"/>
</dbReference>
<dbReference type="InParanoid" id="A0A3P8X0L4"/>
<dbReference type="PROSITE" id="PS00028">
    <property type="entry name" value="ZINC_FINGER_C2H2_1"/>
    <property type="match status" value="1"/>
</dbReference>
<sequence>MSEPKPTAAQVNDTPANKKNKKKTKIIDNNEYCALCRRMYLKIESYDHMHSIKHHQELQKMLDKDAVHHCVVCVMTFLNLFEFSQHISTARHQDLLKATKSTKTKALSLAKTLPIDVLERIFERNRVLKKKNKKNKKLNQKHQDANTSTSVPEQQQQQHKQHKQQKPCASQVDTNTKKLEKHQTGGIHVVVRIKENKATSQQGGSDQLSARTWNQNCTQQKITHQKMNKDNCSVHQLSTKVTVETSQTQRQFTHPKRPKDGPPKQTTLSGNSHNDSRQARTTSVQSRPKDMSSFPNCPPENRSSDAAPTSHDVASLLKQIRRELGVREPCRAEREARKHSITPGARSSQSSIRQQTEGQKERLPEASSEQFWTVCNRAAAAEPCLQSRATPGAANRQPQEVTANKTSRKIRIAHKPVNPPPAIETSLRQTVNKLLSSSGPGREIILKPTVNNRLSSSSSKKEIIRKSTVNKRFSFSSPRTRQSWMEIYNDLRRNKQEMSSRCPRVGTQLTNHSADHRISEQPLQGDLPLSEGFHWDSVPYSPAETRSSSPPEQSYTMDAALHAETRVESWQPQCSTGHQGGGCLPVTTVSVQVELPPQKDSGLLREPTVVKKRKHSTDEDLCDEKLRGKRSKVKSNTDKKDQTQVGELLTVSVREDELSRSLHVLDQSLIQARNVLTAAYTEVQRLMLMRHQFTAEVNNLRAKRIEILQMMQEGYCGASSVDLKVAAPSAAAVKMKQERCSPPAATQFFSSTSDSTQVPSNQPVTPDLSCSVAVSTSTSSSVKIDCESSSKSQETVDRVSVGVVNDVTEDRWSTLSYSEVEMKGNQDKTSGREKISGDRDQTVSAVVTIDDKTLIDSGDSSDGGKDSDDSVKIIEPSKGTVIDIDDSDTDLGADDPVHVEPLQNDVVGESSSAGTQTVQQVAVDSKTQVSLACKDEVIPVDFVEDVELSLGTFQSHAGSVHGLQVHGGLLYTCSEDNTARAHCLKTRELAAVFDGHTDKVNCLLVSSLPNTPVRLYTGSSDQTIRCYSIKSKKCLEKISVPDRVLCLHVAWNILYVGLASGAVTTFDLKTQKLLSVFDCHGPRGVSCLGTAQEGARRLLLVGSYDSTISVRDAKSALLLRSLKGHSKTVLCLTVAKDLIFSGSSDTAVHTHNVHTGDLLTTYRGHKSAVTSIVVLGTVMVTACLDGLVRVFNLQSSDCLQVYGGHSDMALCLTVYRSVMYTGCYDGSIQSVQLDLRKNYRCWWQGCSLIFGVPEHLTEHLVRGHTSRSLQTVKCCWLDCNAFFPSQQSIQQDLPAHMFSHVEDSKANCSEHSRDKKKWTHLQDIEFDDSIAVFIKGIKGSCRRNTVTS</sequence>
<feature type="compositionally biased region" description="Polar residues" evidence="1">
    <location>
        <begin position="345"/>
        <end position="357"/>
    </location>
</feature>
<name>A0A3P8X0L4_CYNSE</name>
<feature type="region of interest" description="Disordered" evidence="1">
    <location>
        <begin position="1"/>
        <end position="22"/>
    </location>
</feature>
<dbReference type="CDD" id="cd00200">
    <property type="entry name" value="WD40"/>
    <property type="match status" value="1"/>
</dbReference>
<reference evidence="3" key="2">
    <citation type="submission" date="2025-08" db="UniProtKB">
        <authorList>
            <consortium name="Ensembl"/>
        </authorList>
    </citation>
    <scope>IDENTIFICATION</scope>
</reference>
<dbReference type="Ensembl" id="ENSCSET00000032965.1">
    <property type="protein sequence ID" value="ENSCSEP00000032544.1"/>
    <property type="gene ID" value="ENSCSEG00000020887.1"/>
</dbReference>
<reference evidence="3 4" key="1">
    <citation type="journal article" date="2014" name="Nat. Genet.">
        <title>Whole-genome sequence of a flatfish provides insights into ZW sex chromosome evolution and adaptation to a benthic lifestyle.</title>
        <authorList>
            <person name="Chen S."/>
            <person name="Zhang G."/>
            <person name="Shao C."/>
            <person name="Huang Q."/>
            <person name="Liu G."/>
            <person name="Zhang P."/>
            <person name="Song W."/>
            <person name="An N."/>
            <person name="Chalopin D."/>
            <person name="Volff J.N."/>
            <person name="Hong Y."/>
            <person name="Li Q."/>
            <person name="Sha Z."/>
            <person name="Zhou H."/>
            <person name="Xie M."/>
            <person name="Yu Q."/>
            <person name="Liu Y."/>
            <person name="Xiang H."/>
            <person name="Wang N."/>
            <person name="Wu K."/>
            <person name="Yang C."/>
            <person name="Zhou Q."/>
            <person name="Liao X."/>
            <person name="Yang L."/>
            <person name="Hu Q."/>
            <person name="Zhang J."/>
            <person name="Meng L."/>
            <person name="Jin L."/>
            <person name="Tian Y."/>
            <person name="Lian J."/>
            <person name="Yang J."/>
            <person name="Miao G."/>
            <person name="Liu S."/>
            <person name="Liang Z."/>
            <person name="Yan F."/>
            <person name="Li Y."/>
            <person name="Sun B."/>
            <person name="Zhang H."/>
            <person name="Zhang J."/>
            <person name="Zhu Y."/>
            <person name="Du M."/>
            <person name="Zhao Y."/>
            <person name="Schartl M."/>
            <person name="Tang Q."/>
            <person name="Wang J."/>
        </authorList>
    </citation>
    <scope>NUCLEOTIDE SEQUENCE</scope>
</reference>
<dbReference type="InterPro" id="IPR018391">
    <property type="entry name" value="PQQ_b-propeller_rpt"/>
</dbReference>
<dbReference type="InterPro" id="IPR042622">
    <property type="entry name" value="Znf106"/>
</dbReference>
<feature type="compositionally biased region" description="Basic residues" evidence="1">
    <location>
        <begin position="128"/>
        <end position="140"/>
    </location>
</feature>
<dbReference type="GO" id="GO:0017124">
    <property type="term" value="F:SH3 domain binding"/>
    <property type="evidence" value="ECO:0007669"/>
    <property type="project" value="TreeGrafter"/>
</dbReference>
<evidence type="ECO:0000313" key="3">
    <source>
        <dbReference type="Ensembl" id="ENSCSEP00000032544.1"/>
    </source>
</evidence>
<feature type="compositionally biased region" description="Low complexity" evidence="1">
    <location>
        <begin position="746"/>
        <end position="757"/>
    </location>
</feature>
<feature type="region of interest" description="Disordered" evidence="1">
    <location>
        <begin position="746"/>
        <end position="766"/>
    </location>
</feature>
<feature type="region of interest" description="Disordered" evidence="1">
    <location>
        <begin position="597"/>
        <end position="624"/>
    </location>
</feature>
<feature type="region of interest" description="Disordered" evidence="1">
    <location>
        <begin position="128"/>
        <end position="188"/>
    </location>
</feature>
<feature type="region of interest" description="Disordered" evidence="1">
    <location>
        <begin position="523"/>
        <end position="554"/>
    </location>
</feature>
<feature type="compositionally biased region" description="Basic and acidic residues" evidence="1">
    <location>
        <begin position="325"/>
        <end position="338"/>
    </location>
</feature>
<evidence type="ECO:0000259" key="2">
    <source>
        <dbReference type="PROSITE" id="PS00028"/>
    </source>
</evidence>
<feature type="compositionally biased region" description="Basic and acidic residues" evidence="1">
    <location>
        <begin position="820"/>
        <end position="841"/>
    </location>
</feature>
<feature type="domain" description="C2H2-type" evidence="2">
    <location>
        <begin position="1241"/>
        <end position="1264"/>
    </location>
</feature>
<organism evidence="3 4">
    <name type="scientific">Cynoglossus semilaevis</name>
    <name type="common">Tongue sole</name>
    <dbReference type="NCBI Taxonomy" id="244447"/>
    <lineage>
        <taxon>Eukaryota</taxon>
        <taxon>Metazoa</taxon>
        <taxon>Chordata</taxon>
        <taxon>Craniata</taxon>
        <taxon>Vertebrata</taxon>
        <taxon>Euteleostomi</taxon>
        <taxon>Actinopterygii</taxon>
        <taxon>Neopterygii</taxon>
        <taxon>Teleostei</taxon>
        <taxon>Neoteleostei</taxon>
        <taxon>Acanthomorphata</taxon>
        <taxon>Carangaria</taxon>
        <taxon>Pleuronectiformes</taxon>
        <taxon>Pleuronectoidei</taxon>
        <taxon>Cynoglossidae</taxon>
        <taxon>Cynoglossinae</taxon>
        <taxon>Cynoglossus</taxon>
    </lineage>
</organism>
<dbReference type="InterPro" id="IPR036322">
    <property type="entry name" value="WD40_repeat_dom_sf"/>
</dbReference>
<feature type="compositionally biased region" description="Basic and acidic residues" evidence="1">
    <location>
        <begin position="862"/>
        <end position="872"/>
    </location>
</feature>
<keyword evidence="4" id="KW-1185">Reference proteome</keyword>
<feature type="compositionally biased region" description="Polar residues" evidence="1">
    <location>
        <begin position="544"/>
        <end position="554"/>
    </location>
</feature>
<dbReference type="Pfam" id="PF00400">
    <property type="entry name" value="WD40"/>
    <property type="match status" value="2"/>
</dbReference>
<feature type="compositionally biased region" description="Polar residues" evidence="1">
    <location>
        <begin position="264"/>
        <end position="286"/>
    </location>
</feature>
<evidence type="ECO:0000256" key="1">
    <source>
        <dbReference type="SAM" id="MobiDB-lite"/>
    </source>
</evidence>
<feature type="compositionally biased region" description="Polar residues" evidence="1">
    <location>
        <begin position="241"/>
        <end position="252"/>
    </location>
</feature>